<proteinExistence type="predicted"/>
<protein>
    <submittedName>
        <fullName evidence="4">Lytic transglycosylase domain-containing protein</fullName>
    </submittedName>
</protein>
<feature type="domain" description="Transglycosylase SLT" evidence="3">
    <location>
        <begin position="332"/>
        <end position="385"/>
    </location>
</feature>
<dbReference type="CDD" id="cd13399">
    <property type="entry name" value="Slt35-like"/>
    <property type="match status" value="1"/>
</dbReference>
<name>A0A2W2F7B2_9ACTN</name>
<evidence type="ECO:0000256" key="1">
    <source>
        <dbReference type="SAM" id="MobiDB-lite"/>
    </source>
</evidence>
<dbReference type="AlphaFoldDB" id="A0A2W2F7B2"/>
<keyword evidence="2" id="KW-0472">Membrane</keyword>
<keyword evidence="5" id="KW-1185">Reference proteome</keyword>
<dbReference type="InterPro" id="IPR043426">
    <property type="entry name" value="MltB-like"/>
</dbReference>
<dbReference type="Proteomes" id="UP000248544">
    <property type="component" value="Unassembled WGS sequence"/>
</dbReference>
<accession>A0A2W2F7B2</accession>
<dbReference type="SUPFAM" id="SSF53955">
    <property type="entry name" value="Lysozyme-like"/>
    <property type="match status" value="1"/>
</dbReference>
<evidence type="ECO:0000256" key="2">
    <source>
        <dbReference type="SAM" id="Phobius"/>
    </source>
</evidence>
<evidence type="ECO:0000313" key="4">
    <source>
        <dbReference type="EMBL" id="PZG31481.1"/>
    </source>
</evidence>
<evidence type="ECO:0000313" key="5">
    <source>
        <dbReference type="Proteomes" id="UP000248544"/>
    </source>
</evidence>
<dbReference type="PANTHER" id="PTHR30163">
    <property type="entry name" value="MEMBRANE-BOUND LYTIC MUREIN TRANSGLYCOSYLASE B"/>
    <property type="match status" value="1"/>
</dbReference>
<feature type="transmembrane region" description="Helical" evidence="2">
    <location>
        <begin position="12"/>
        <end position="33"/>
    </location>
</feature>
<dbReference type="InterPro" id="IPR031304">
    <property type="entry name" value="SLT_2"/>
</dbReference>
<feature type="compositionally biased region" description="Low complexity" evidence="1">
    <location>
        <begin position="68"/>
        <end position="80"/>
    </location>
</feature>
<dbReference type="Gene3D" id="1.10.530.10">
    <property type="match status" value="1"/>
</dbReference>
<dbReference type="GO" id="GO:0009253">
    <property type="term" value="P:peptidoglycan catabolic process"/>
    <property type="evidence" value="ECO:0007669"/>
    <property type="project" value="TreeGrafter"/>
</dbReference>
<reference evidence="4 5" key="1">
    <citation type="submission" date="2018-01" db="EMBL/GenBank/DDBJ databases">
        <title>Draft genome sequence of Sphaerisporangium sp. 7K107.</title>
        <authorList>
            <person name="Sahin N."/>
            <person name="Saygin H."/>
            <person name="Ay H."/>
        </authorList>
    </citation>
    <scope>NUCLEOTIDE SEQUENCE [LARGE SCALE GENOMIC DNA]</scope>
    <source>
        <strain evidence="4 5">7K107</strain>
    </source>
</reference>
<dbReference type="InterPro" id="IPR023346">
    <property type="entry name" value="Lysozyme-like_dom_sf"/>
</dbReference>
<keyword evidence="2" id="KW-1133">Transmembrane helix</keyword>
<dbReference type="Pfam" id="PF13406">
    <property type="entry name" value="SLT_2"/>
    <property type="match status" value="1"/>
</dbReference>
<dbReference type="RefSeq" id="WP_111170767.1">
    <property type="nucleotide sequence ID" value="NZ_POUA01000324.1"/>
</dbReference>
<keyword evidence="2" id="KW-0812">Transmembrane</keyword>
<comment type="caution">
    <text evidence="4">The sequence shown here is derived from an EMBL/GenBank/DDBJ whole genome shotgun (WGS) entry which is preliminary data.</text>
</comment>
<evidence type="ECO:0000259" key="3">
    <source>
        <dbReference type="Pfam" id="PF13406"/>
    </source>
</evidence>
<sequence length="417" mass="42665">MSPATRSSYLPVVLAGLTATIVVTAVVAGYLLFRPERSVGSVRVDRAVAGGGKALTALDRMVPTTAPHAATAPTTSAPAPRMTGGPGITPTPPQVFAVAQASVPRATLHKISALKHVQKIAAVDAGTVRVSGTAISLLAVKPAEFRSWTPKAVAGEPGVWDAIAKGEIVADARAVRRLGMLLGADYQVDNGPRLRLGASAALGLPGVDGLVSVEVGRGLGLLPGVAVLVHGADEHVAALGSGVRAALGQKSQVVAVGEAANRVTKAAKAGKDGKAEDGAARPKAPQRVVVGRPGSYLELYQVSAKVCPGLSWTVLAAIGQVESSHGRNNGPSSAGALGPMQFMPATWKAYGVDGDGDGKADIWSPYDAVPSAANYLCANGANQGGKKLEKAVWFYNHSWSYVRKVLGIAEGYARQYG</sequence>
<dbReference type="EMBL" id="POUA01000324">
    <property type="protein sequence ID" value="PZG31481.1"/>
    <property type="molecule type" value="Genomic_DNA"/>
</dbReference>
<organism evidence="4 5">
    <name type="scientific">Spongiactinospora gelatinilytica</name>
    <dbReference type="NCBI Taxonomy" id="2666298"/>
    <lineage>
        <taxon>Bacteria</taxon>
        <taxon>Bacillati</taxon>
        <taxon>Actinomycetota</taxon>
        <taxon>Actinomycetes</taxon>
        <taxon>Streptosporangiales</taxon>
        <taxon>Streptosporangiaceae</taxon>
        <taxon>Spongiactinospora</taxon>
    </lineage>
</organism>
<gene>
    <name evidence="4" type="ORF">C1I98_30060</name>
</gene>
<dbReference type="GO" id="GO:0008933">
    <property type="term" value="F:peptidoglycan lytic transglycosylase activity"/>
    <property type="evidence" value="ECO:0007669"/>
    <property type="project" value="TreeGrafter"/>
</dbReference>
<dbReference type="PANTHER" id="PTHR30163:SF8">
    <property type="entry name" value="LYTIC MUREIN TRANSGLYCOSYLASE"/>
    <property type="match status" value="1"/>
</dbReference>
<feature type="region of interest" description="Disordered" evidence="1">
    <location>
        <begin position="68"/>
        <end position="91"/>
    </location>
</feature>